<dbReference type="InterPro" id="IPR017871">
    <property type="entry name" value="ABC_transporter-like_CS"/>
</dbReference>
<evidence type="ECO:0000256" key="1">
    <source>
        <dbReference type="ARBA" id="ARBA00005417"/>
    </source>
</evidence>
<dbReference type="GO" id="GO:0005524">
    <property type="term" value="F:ATP binding"/>
    <property type="evidence" value="ECO:0007669"/>
    <property type="project" value="UniProtKB-KW"/>
</dbReference>
<dbReference type="PANTHER" id="PTHR43117">
    <property type="entry name" value="OSMOPROTECTANT IMPORT ATP-BINDING PROTEIN OSMV"/>
    <property type="match status" value="1"/>
</dbReference>
<dbReference type="GO" id="GO:0016887">
    <property type="term" value="F:ATP hydrolysis activity"/>
    <property type="evidence" value="ECO:0007669"/>
    <property type="project" value="InterPro"/>
</dbReference>
<feature type="domain" description="ABC transporter" evidence="6">
    <location>
        <begin position="6"/>
        <end position="240"/>
    </location>
</feature>
<evidence type="ECO:0000313" key="7">
    <source>
        <dbReference type="EMBL" id="KRN25884.1"/>
    </source>
</evidence>
<organism evidence="7 8">
    <name type="scientific">Lacticaseibacillus camelliae DSM 22697 = JCM 13995</name>
    <dbReference type="NCBI Taxonomy" id="1423730"/>
    <lineage>
        <taxon>Bacteria</taxon>
        <taxon>Bacillati</taxon>
        <taxon>Bacillota</taxon>
        <taxon>Bacilli</taxon>
        <taxon>Lactobacillales</taxon>
        <taxon>Lactobacillaceae</taxon>
        <taxon>Lacticaseibacillus</taxon>
    </lineage>
</organism>
<dbReference type="EC" id="7.6.2.9" evidence="5"/>
<keyword evidence="8" id="KW-1185">Reference proteome</keyword>
<reference evidence="7 8" key="1">
    <citation type="journal article" date="2015" name="Genome Announc.">
        <title>Expanding the biotechnology potential of lactobacilli through comparative genomics of 213 strains and associated genera.</title>
        <authorList>
            <person name="Sun Z."/>
            <person name="Harris H.M."/>
            <person name="McCann A."/>
            <person name="Guo C."/>
            <person name="Argimon S."/>
            <person name="Zhang W."/>
            <person name="Yang X."/>
            <person name="Jeffery I.B."/>
            <person name="Cooney J.C."/>
            <person name="Kagawa T.F."/>
            <person name="Liu W."/>
            <person name="Song Y."/>
            <person name="Salvetti E."/>
            <person name="Wrobel A."/>
            <person name="Rasinkangas P."/>
            <person name="Parkhill J."/>
            <person name="Rea M.C."/>
            <person name="O'Sullivan O."/>
            <person name="Ritari J."/>
            <person name="Douillard F.P."/>
            <person name="Paul Ross R."/>
            <person name="Yang R."/>
            <person name="Briner A.E."/>
            <person name="Felis G.E."/>
            <person name="de Vos W.M."/>
            <person name="Barrangou R."/>
            <person name="Klaenhammer T.R."/>
            <person name="Caufield P.W."/>
            <person name="Cui Y."/>
            <person name="Zhang H."/>
            <person name="O'Toole P.W."/>
        </authorList>
    </citation>
    <scope>NUCLEOTIDE SEQUENCE [LARGE SCALE GENOMIC DNA]</scope>
    <source>
        <strain evidence="7 8">DSM 22697</strain>
    </source>
</reference>
<dbReference type="GO" id="GO:0015418">
    <property type="term" value="F:ABC-type quaternary ammonium compound transporting activity"/>
    <property type="evidence" value="ECO:0007669"/>
    <property type="project" value="UniProtKB-EC"/>
</dbReference>
<keyword evidence="3" id="KW-0547">Nucleotide-binding</keyword>
<dbReference type="Proteomes" id="UP000050865">
    <property type="component" value="Unassembled WGS sequence"/>
</dbReference>
<dbReference type="PATRIC" id="fig|1423730.4.peg.2098"/>
<evidence type="ECO:0000256" key="3">
    <source>
        <dbReference type="ARBA" id="ARBA00022741"/>
    </source>
</evidence>
<dbReference type="AlphaFoldDB" id="A0A0R2FM77"/>
<evidence type="ECO:0000256" key="5">
    <source>
        <dbReference type="ARBA" id="ARBA00066388"/>
    </source>
</evidence>
<keyword evidence="2" id="KW-0813">Transport</keyword>
<evidence type="ECO:0000256" key="2">
    <source>
        <dbReference type="ARBA" id="ARBA00022448"/>
    </source>
</evidence>
<evidence type="ECO:0000256" key="4">
    <source>
        <dbReference type="ARBA" id="ARBA00022840"/>
    </source>
</evidence>
<dbReference type="PROSITE" id="PS00211">
    <property type="entry name" value="ABC_TRANSPORTER_1"/>
    <property type="match status" value="1"/>
</dbReference>
<comment type="caution">
    <text evidence="7">The sequence shown here is derived from an EMBL/GenBank/DDBJ whole genome shotgun (WGS) entry which is preliminary data.</text>
</comment>
<dbReference type="InterPro" id="IPR003439">
    <property type="entry name" value="ABC_transporter-like_ATP-bd"/>
</dbReference>
<dbReference type="RefSeq" id="WP_054665356.1">
    <property type="nucleotide sequence ID" value="NZ_AYZJ01000002.1"/>
</dbReference>
<name>A0A0R2FM77_9LACO</name>
<evidence type="ECO:0000259" key="6">
    <source>
        <dbReference type="PROSITE" id="PS50893"/>
    </source>
</evidence>
<dbReference type="Gene3D" id="3.40.50.300">
    <property type="entry name" value="P-loop containing nucleotide triphosphate hydrolases"/>
    <property type="match status" value="1"/>
</dbReference>
<dbReference type="SMART" id="SM00382">
    <property type="entry name" value="AAA"/>
    <property type="match status" value="1"/>
</dbReference>
<keyword evidence="4" id="KW-0067">ATP-binding</keyword>
<gene>
    <name evidence="7" type="ORF">FC75_GL002017</name>
</gene>
<dbReference type="STRING" id="1423730.FC75_GL002017"/>
<sequence length="313" mass="34723">MSKDVLRFEHVVKQFEGTTAVKDLNLTIGDGELFVLVGASGSGKTTTLKMINRLIEPTDGNIYFNDKRLIDTNLRDLRWNIGYVLQQIALFPNMTVAQNIALIPQMKHWQKDRIRQTVDEMLAAVDLDPKQYRDRMPAELSGGEQQRVGICRALATKPPMVLMDEPFSALDPISRTSLQDMVLRLHKRMKATFVFVTHDMNEAMKLGDRIAVMRDGVLQQVATPEEIASNPASDFVSDFFASAAPEVLDTPLIELRRFAEATTAAGEAQEGDALRTILTPLGKGKSVTVACQKGNFKVNATQVMAFLADIAKN</sequence>
<proteinExistence type="inferred from homology"/>
<accession>A0A0R2FM77</accession>
<dbReference type="SUPFAM" id="SSF52540">
    <property type="entry name" value="P-loop containing nucleoside triphosphate hydrolases"/>
    <property type="match status" value="1"/>
</dbReference>
<evidence type="ECO:0000313" key="8">
    <source>
        <dbReference type="Proteomes" id="UP000050865"/>
    </source>
</evidence>
<comment type="similarity">
    <text evidence="1">Belongs to the ABC transporter superfamily.</text>
</comment>
<dbReference type="PANTHER" id="PTHR43117:SF4">
    <property type="entry name" value="OSMOPROTECTANT IMPORT ATP-BINDING PROTEIN OSMV"/>
    <property type="match status" value="1"/>
</dbReference>
<dbReference type="InterPro" id="IPR003593">
    <property type="entry name" value="AAA+_ATPase"/>
</dbReference>
<dbReference type="InterPro" id="IPR027417">
    <property type="entry name" value="P-loop_NTPase"/>
</dbReference>
<protein>
    <recommendedName>
        <fullName evidence="5">ABC-type quaternary amine transporter</fullName>
        <ecNumber evidence="5">7.6.2.9</ecNumber>
    </recommendedName>
</protein>
<dbReference type="EMBL" id="AYZJ01000002">
    <property type="protein sequence ID" value="KRN25884.1"/>
    <property type="molecule type" value="Genomic_DNA"/>
</dbReference>
<dbReference type="PROSITE" id="PS50893">
    <property type="entry name" value="ABC_TRANSPORTER_2"/>
    <property type="match status" value="1"/>
</dbReference>
<dbReference type="OrthoDB" id="9802264at2"/>
<dbReference type="FunFam" id="3.40.50.300:FF:000425">
    <property type="entry name" value="Probable ABC transporter, ATP-binding subunit"/>
    <property type="match status" value="1"/>
</dbReference>
<dbReference type="Pfam" id="PF00005">
    <property type="entry name" value="ABC_tran"/>
    <property type="match status" value="1"/>
</dbReference>